<dbReference type="EMBL" id="SNRW01000760">
    <property type="protein sequence ID" value="KAA6399408.1"/>
    <property type="molecule type" value="Genomic_DNA"/>
</dbReference>
<protein>
    <submittedName>
        <fullName evidence="1">Uncharacterized protein</fullName>
    </submittedName>
</protein>
<dbReference type="Proteomes" id="UP000324800">
    <property type="component" value="Unassembled WGS sequence"/>
</dbReference>
<evidence type="ECO:0000313" key="1">
    <source>
        <dbReference type="EMBL" id="KAA6399408.1"/>
    </source>
</evidence>
<accession>A0A5J4WWI6</accession>
<reference evidence="1 2" key="1">
    <citation type="submission" date="2019-03" db="EMBL/GenBank/DDBJ databases">
        <title>Single cell metagenomics reveals metabolic interactions within the superorganism composed of flagellate Streblomastix strix and complex community of Bacteroidetes bacteria on its surface.</title>
        <authorList>
            <person name="Treitli S.C."/>
            <person name="Kolisko M."/>
            <person name="Husnik F."/>
            <person name="Keeling P."/>
            <person name="Hampl V."/>
        </authorList>
    </citation>
    <scope>NUCLEOTIDE SEQUENCE [LARGE SCALE GENOMIC DNA]</scope>
    <source>
        <strain evidence="1">ST1C</strain>
    </source>
</reference>
<dbReference type="AlphaFoldDB" id="A0A5J4WWI6"/>
<proteinExistence type="predicted"/>
<evidence type="ECO:0000313" key="2">
    <source>
        <dbReference type="Proteomes" id="UP000324800"/>
    </source>
</evidence>
<comment type="caution">
    <text evidence="1">The sequence shown here is derived from an EMBL/GenBank/DDBJ whole genome shotgun (WGS) entry which is preliminary data.</text>
</comment>
<name>A0A5J4WWI6_9EUKA</name>
<organism evidence="1 2">
    <name type="scientific">Streblomastix strix</name>
    <dbReference type="NCBI Taxonomy" id="222440"/>
    <lineage>
        <taxon>Eukaryota</taxon>
        <taxon>Metamonada</taxon>
        <taxon>Preaxostyla</taxon>
        <taxon>Oxymonadida</taxon>
        <taxon>Streblomastigidae</taxon>
        <taxon>Streblomastix</taxon>
    </lineage>
</organism>
<gene>
    <name evidence="1" type="ORF">EZS28_005061</name>
</gene>
<feature type="non-terminal residue" evidence="1">
    <location>
        <position position="121"/>
    </location>
</feature>
<sequence>MEKDLSPTDKRIINFDPFLFEIALYDIYSELECDLILDELEEKPPQSMSRAIRILVKLERANLILEYRACDLARIGFGTASAKEEARLKVKQVDIEKYGELIRVYVNGVFSDLCYCLDEAG</sequence>